<accession>A0A1B7MVI1</accession>
<gene>
    <name evidence="1" type="ORF">K503DRAFT_288320</name>
</gene>
<evidence type="ECO:0000313" key="2">
    <source>
        <dbReference type="Proteomes" id="UP000092154"/>
    </source>
</evidence>
<dbReference type="AlphaFoldDB" id="A0A1B7MVI1"/>
<reference evidence="1 2" key="1">
    <citation type="submission" date="2016-06" db="EMBL/GenBank/DDBJ databases">
        <title>Comparative genomics of the ectomycorrhizal sister species Rhizopogon vinicolor and Rhizopogon vesiculosus (Basidiomycota: Boletales) reveals a divergence of the mating type B locus.</title>
        <authorList>
            <consortium name="DOE Joint Genome Institute"/>
            <person name="Mujic A.B."/>
            <person name="Kuo A."/>
            <person name="Tritt A."/>
            <person name="Lipzen A."/>
            <person name="Chen C."/>
            <person name="Johnson J."/>
            <person name="Sharma A."/>
            <person name="Barry K."/>
            <person name="Grigoriev I.V."/>
            <person name="Spatafora J.W."/>
        </authorList>
    </citation>
    <scope>NUCLEOTIDE SEQUENCE [LARGE SCALE GENOMIC DNA]</scope>
    <source>
        <strain evidence="1 2">AM-OR11-026</strain>
    </source>
</reference>
<protein>
    <submittedName>
        <fullName evidence="1">Uncharacterized protein</fullName>
    </submittedName>
</protein>
<dbReference type="InParanoid" id="A0A1B7MVI1"/>
<keyword evidence="2" id="KW-1185">Reference proteome</keyword>
<organism evidence="1 2">
    <name type="scientific">Rhizopogon vinicolor AM-OR11-026</name>
    <dbReference type="NCBI Taxonomy" id="1314800"/>
    <lineage>
        <taxon>Eukaryota</taxon>
        <taxon>Fungi</taxon>
        <taxon>Dikarya</taxon>
        <taxon>Basidiomycota</taxon>
        <taxon>Agaricomycotina</taxon>
        <taxon>Agaricomycetes</taxon>
        <taxon>Agaricomycetidae</taxon>
        <taxon>Boletales</taxon>
        <taxon>Suillineae</taxon>
        <taxon>Rhizopogonaceae</taxon>
        <taxon>Rhizopogon</taxon>
    </lineage>
</organism>
<name>A0A1B7MVI1_9AGAM</name>
<proteinExistence type="predicted"/>
<dbReference type="EMBL" id="KV448405">
    <property type="protein sequence ID" value="OAX36595.1"/>
    <property type="molecule type" value="Genomic_DNA"/>
</dbReference>
<sequence length="76" mass="8466">MSPSTGSDAWLAYADDYDEDTPVVMPLDIRKSSALSGTDKVKFLRVAHYCVGSRRSSLYVIPDAIIARQWQGTHFT</sequence>
<evidence type="ECO:0000313" key="1">
    <source>
        <dbReference type="EMBL" id="OAX36595.1"/>
    </source>
</evidence>
<dbReference type="Proteomes" id="UP000092154">
    <property type="component" value="Unassembled WGS sequence"/>
</dbReference>
<dbReference type="OrthoDB" id="10453581at2759"/>